<comment type="catalytic activity">
    <reaction evidence="1">
        <text>Thiol-dependent hydrolysis of ester, thioester, amide, peptide and isopeptide bonds formed by the C-terminal Gly of ubiquitin (a 76-residue protein attached to proteins as an intracellular targeting signal).</text>
        <dbReference type="EC" id="3.4.19.12"/>
    </reaction>
</comment>
<dbReference type="CDD" id="cd02668">
    <property type="entry name" value="Peptidase_C19L"/>
    <property type="match status" value="1"/>
</dbReference>
<dbReference type="InterPro" id="IPR038765">
    <property type="entry name" value="Papain-like_cys_pep_sf"/>
</dbReference>
<dbReference type="SUPFAM" id="SSF54236">
    <property type="entry name" value="Ubiquitin-like"/>
    <property type="match status" value="1"/>
</dbReference>
<evidence type="ECO:0000256" key="2">
    <source>
        <dbReference type="ARBA" id="ARBA00004123"/>
    </source>
</evidence>
<evidence type="ECO:0000259" key="13">
    <source>
        <dbReference type="PROSITE" id="PS50235"/>
    </source>
</evidence>
<evidence type="ECO:0000256" key="10">
    <source>
        <dbReference type="SAM" id="Coils"/>
    </source>
</evidence>
<gene>
    <name evidence="15" type="primary">LOC102804305</name>
</gene>
<keyword evidence="9" id="KW-0539">Nucleus</keyword>
<protein>
    <recommendedName>
        <fullName evidence="4">ubiquitinyl hydrolase 1</fullName>
        <ecNumber evidence="4">3.4.19.12</ecNumber>
    </recommendedName>
</protein>
<dbReference type="InterPro" id="IPR028889">
    <property type="entry name" value="USP"/>
</dbReference>
<dbReference type="PROSITE" id="PS50235">
    <property type="entry name" value="USP_3"/>
    <property type="match status" value="1"/>
</dbReference>
<evidence type="ECO:0000256" key="8">
    <source>
        <dbReference type="ARBA" id="ARBA00022807"/>
    </source>
</evidence>
<evidence type="ECO:0000256" key="6">
    <source>
        <dbReference type="ARBA" id="ARBA00022786"/>
    </source>
</evidence>
<organism evidence="14 15">
    <name type="scientific">Saccoglossus kowalevskii</name>
    <name type="common">Acorn worm</name>
    <dbReference type="NCBI Taxonomy" id="10224"/>
    <lineage>
        <taxon>Eukaryota</taxon>
        <taxon>Metazoa</taxon>
        <taxon>Hemichordata</taxon>
        <taxon>Enteropneusta</taxon>
        <taxon>Harrimaniidae</taxon>
        <taxon>Saccoglossus</taxon>
    </lineage>
</organism>
<accession>A0ABM0LVY2</accession>
<keyword evidence="7" id="KW-0378">Hydrolase</keyword>
<keyword evidence="8" id="KW-0788">Thiol protease</keyword>
<keyword evidence="14" id="KW-1185">Reference proteome</keyword>
<reference evidence="15" key="1">
    <citation type="submission" date="2025-08" db="UniProtKB">
        <authorList>
            <consortium name="RefSeq"/>
        </authorList>
    </citation>
    <scope>IDENTIFICATION</scope>
    <source>
        <tissue evidence="15">Testes</tissue>
    </source>
</reference>
<evidence type="ECO:0000256" key="7">
    <source>
        <dbReference type="ARBA" id="ARBA00022801"/>
    </source>
</evidence>
<comment type="similarity">
    <text evidence="3">Belongs to the peptidase C19 family.</text>
</comment>
<dbReference type="CDD" id="cd01795">
    <property type="entry name" value="Ubl_USP48"/>
    <property type="match status" value="1"/>
</dbReference>
<evidence type="ECO:0000313" key="14">
    <source>
        <dbReference type="Proteomes" id="UP000694865"/>
    </source>
</evidence>
<dbReference type="Gene3D" id="3.90.70.10">
    <property type="entry name" value="Cysteine proteinases"/>
    <property type="match status" value="2"/>
</dbReference>
<feature type="compositionally biased region" description="Polar residues" evidence="11">
    <location>
        <begin position="149"/>
        <end position="163"/>
    </location>
</feature>
<evidence type="ECO:0000256" key="3">
    <source>
        <dbReference type="ARBA" id="ARBA00009085"/>
    </source>
</evidence>
<evidence type="ECO:0000313" key="15">
    <source>
        <dbReference type="RefSeq" id="XP_006811923.1"/>
    </source>
</evidence>
<dbReference type="PANTHER" id="PTHR24006">
    <property type="entry name" value="UBIQUITIN CARBOXYL-TERMINAL HYDROLASE"/>
    <property type="match status" value="1"/>
</dbReference>
<evidence type="ECO:0000256" key="11">
    <source>
        <dbReference type="SAM" id="MobiDB-lite"/>
    </source>
</evidence>
<dbReference type="InterPro" id="IPR050164">
    <property type="entry name" value="Peptidase_C19"/>
</dbReference>
<comment type="subcellular location">
    <subcellularLocation>
        <location evidence="2">Nucleus</location>
    </subcellularLocation>
</comment>
<feature type="domain" description="USP" evidence="13">
    <location>
        <begin position="93"/>
        <end position="513"/>
    </location>
</feature>
<evidence type="ECO:0000256" key="5">
    <source>
        <dbReference type="ARBA" id="ARBA00022670"/>
    </source>
</evidence>
<feature type="region of interest" description="Disordered" evidence="11">
    <location>
        <begin position="196"/>
        <end position="230"/>
    </location>
</feature>
<sequence>MMRKMAPKQQLDKAAWKWAETTDPTKVTQDHIETAYRVKLKPCKLGTCRRNCKGNPNCLNGLGENLWLGEIDDDSWHEIEDPNNERRQEGSFVGLKNLGATCYVNTLLQVWFHNSTLRRALYQWIPDKTKTAKKSSTVGLLSNTTTETDNIASTSSQNNNSVVKPTETKKVKSSSNYTDVSCKVNSQIKKDEIETIEIGSGDVTDNSTSNMKPRPSPKKELPQLTTADEPPTTVCGHLQLIFALLEHSKRRYIDPSAFIDCLGLDAALQQDAQEFSKLLMSLLEDMLQQQQQIESVRNVIQQQFCGEYAYVTRCNTCGGISQRPSRFYELDLNIQGHKELSECLQEFLQVEKLEGSNQYLCERCHFTKQNASRRIQLHTLPPVLNLQLLRFIFDRNTGHKKKLNSYIQFPEVLDMTPYLVTQERQVIYDLSAVLIHTGPSAYSGHYIAHIKDKNTGSWYKFNDEEIKKMEGKNLKLGSEDDIQDGGPKPPKKPKFMKGFHASRNAYMLVYKIRESENSTLYQLLQGQLAMLNARYQLLQGQLAMLNARYQLLQGQLAMLNARYQLLQGQLAMLNARFQLLQGQLAMLNARYQLLQGQLAMLKARYQLLQDQSTQESKMSQESAVNIPEDDCDDEDFDFNEDIICEHDGFNLTFVSNEVWKRLRHYFPDAPQFSASTPSCLVCQRTDQEDEQNSEFRKITATEQKNALPQLYHDRNRPAWNKRDVSSLYVVSQHFVEEWRKFIKQPLRYFPVSKVDNSQFLCSHGGLSFLPHVPDDGNSHMVVYVWPHEWELIVDSFKIDHIIKITQHYGEDGKTKTFTSQPEICEECIAMRISKEEMESKDYTDEVIYVRKLTDSKKPNLSMLESMEDPADVSDSNLKEDSDPDFTQNQSHKKKEKISSSDKQVKRRSSRHRRTRGEKQITVSASNTLKELKVQVMGLFSVAPFDQHLMFESGKNITGDVSTLGDLGIQPGDVLYLKVDLPCDDPLLMDDIMKACAPEEGFKGTSLLRN</sequence>
<dbReference type="SUPFAM" id="SSF54001">
    <property type="entry name" value="Cysteine proteinases"/>
    <property type="match status" value="1"/>
</dbReference>
<evidence type="ECO:0000259" key="12">
    <source>
        <dbReference type="PROSITE" id="PS50053"/>
    </source>
</evidence>
<dbReference type="InterPro" id="IPR029071">
    <property type="entry name" value="Ubiquitin-like_domsf"/>
</dbReference>
<dbReference type="PANTHER" id="PTHR24006:SF722">
    <property type="entry name" value="UBIQUITIN CARBOXYL-TERMINAL HYDROLASE 48"/>
    <property type="match status" value="1"/>
</dbReference>
<feature type="region of interest" description="Disordered" evidence="11">
    <location>
        <begin position="149"/>
        <end position="168"/>
    </location>
</feature>
<proteinExistence type="inferred from homology"/>
<dbReference type="SUPFAM" id="SSF57997">
    <property type="entry name" value="Tropomyosin"/>
    <property type="match status" value="1"/>
</dbReference>
<feature type="domain" description="Ubiquitin-like" evidence="12">
    <location>
        <begin position="902"/>
        <end position="976"/>
    </location>
</feature>
<dbReference type="RefSeq" id="XP_006811923.1">
    <property type="nucleotide sequence ID" value="XM_006811860.1"/>
</dbReference>
<feature type="compositionally biased region" description="Basic residues" evidence="11">
    <location>
        <begin position="904"/>
        <end position="915"/>
    </location>
</feature>
<keyword evidence="6" id="KW-0833">Ubl conjugation pathway</keyword>
<keyword evidence="5" id="KW-0645">Protease</keyword>
<dbReference type="InterPro" id="IPR044743">
    <property type="entry name" value="Ubl_USP48"/>
</dbReference>
<dbReference type="InterPro" id="IPR033841">
    <property type="entry name" value="Pep_USP48"/>
</dbReference>
<dbReference type="PROSITE" id="PS50053">
    <property type="entry name" value="UBIQUITIN_2"/>
    <property type="match status" value="1"/>
</dbReference>
<evidence type="ECO:0000256" key="9">
    <source>
        <dbReference type="ARBA" id="ARBA00023242"/>
    </source>
</evidence>
<dbReference type="Proteomes" id="UP000694865">
    <property type="component" value="Unplaced"/>
</dbReference>
<dbReference type="Pfam" id="PF00443">
    <property type="entry name" value="UCH"/>
    <property type="match status" value="1"/>
</dbReference>
<evidence type="ECO:0000256" key="1">
    <source>
        <dbReference type="ARBA" id="ARBA00000707"/>
    </source>
</evidence>
<dbReference type="InterPro" id="IPR018200">
    <property type="entry name" value="USP_CS"/>
</dbReference>
<feature type="region of interest" description="Disordered" evidence="11">
    <location>
        <begin position="860"/>
        <end position="919"/>
    </location>
</feature>
<dbReference type="PROSITE" id="PS00973">
    <property type="entry name" value="USP_2"/>
    <property type="match status" value="1"/>
</dbReference>
<dbReference type="Gene3D" id="3.10.20.90">
    <property type="entry name" value="Phosphatidylinositol 3-kinase Catalytic Subunit, Chain A, domain 1"/>
    <property type="match status" value="1"/>
</dbReference>
<dbReference type="InterPro" id="IPR001394">
    <property type="entry name" value="Peptidase_C19_UCH"/>
</dbReference>
<feature type="coiled-coil region" evidence="10">
    <location>
        <begin position="521"/>
        <end position="611"/>
    </location>
</feature>
<evidence type="ECO:0000256" key="4">
    <source>
        <dbReference type="ARBA" id="ARBA00012759"/>
    </source>
</evidence>
<keyword evidence="10" id="KW-0175">Coiled coil</keyword>
<dbReference type="GeneID" id="102804305"/>
<dbReference type="EC" id="3.4.19.12" evidence="4"/>
<dbReference type="InterPro" id="IPR000626">
    <property type="entry name" value="Ubiquitin-like_dom"/>
</dbReference>
<name>A0ABM0LVY2_SACKO</name>